<dbReference type="NCBIfam" id="TIGR01534">
    <property type="entry name" value="GAPDH-I"/>
    <property type="match status" value="1"/>
</dbReference>
<feature type="binding site" evidence="6">
    <location>
        <begin position="12"/>
        <end position="13"/>
    </location>
    <ligand>
        <name>NAD(+)</name>
        <dbReference type="ChEBI" id="CHEBI:57540"/>
    </ligand>
</feature>
<dbReference type="EMBL" id="DQZW01000126">
    <property type="protein sequence ID" value="HDL89788.1"/>
    <property type="molecule type" value="Genomic_DNA"/>
</dbReference>
<dbReference type="InterPro" id="IPR020828">
    <property type="entry name" value="GlycerAld_3-P_DH_NAD(P)-bd"/>
</dbReference>
<reference evidence="11" key="1">
    <citation type="journal article" date="2020" name="mSystems">
        <title>Genome- and Community-Level Interaction Insights into Carbon Utilization and Element Cycling Functions of Hydrothermarchaeota in Hydrothermal Sediment.</title>
        <authorList>
            <person name="Zhou Z."/>
            <person name="Liu Y."/>
            <person name="Xu W."/>
            <person name="Pan J."/>
            <person name="Luo Z.H."/>
            <person name="Li M."/>
        </authorList>
    </citation>
    <scope>NUCLEOTIDE SEQUENCE [LARGE SCALE GENOMIC DNA]</scope>
    <source>
        <strain evidence="11">HyVt-19</strain>
    </source>
</reference>
<gene>
    <name evidence="11" type="primary">gap</name>
    <name evidence="11" type="ORF">ENG14_02660</name>
</gene>
<dbReference type="InterPro" id="IPR020831">
    <property type="entry name" value="GlycerAld/Erythrose_P_DH"/>
</dbReference>
<dbReference type="CDD" id="cd05214">
    <property type="entry name" value="GAPDH_I_N"/>
    <property type="match status" value="1"/>
</dbReference>
<comment type="subunit">
    <text evidence="2">Homotetramer.</text>
</comment>
<name>A0A7C1AXX9_9BACT</name>
<proteinExistence type="inferred from homology"/>
<feature type="domain" description="Glyceraldehyde 3-phosphate dehydrogenase NAD(P) binding" evidence="10">
    <location>
        <begin position="3"/>
        <end position="153"/>
    </location>
</feature>
<evidence type="ECO:0000259" key="10">
    <source>
        <dbReference type="SMART" id="SM00846"/>
    </source>
</evidence>
<dbReference type="Proteomes" id="UP000886355">
    <property type="component" value="Unassembled WGS sequence"/>
</dbReference>
<accession>A0A7C1AXX9</accession>
<dbReference type="FunFam" id="3.30.360.10:FF:000002">
    <property type="entry name" value="Glyceraldehyde-3-phosphate dehydrogenase"/>
    <property type="match status" value="1"/>
</dbReference>
<feature type="binding site" evidence="5">
    <location>
        <begin position="152"/>
        <end position="154"/>
    </location>
    <ligand>
        <name>D-glyceraldehyde 3-phosphate</name>
        <dbReference type="ChEBI" id="CHEBI:59776"/>
    </ligand>
</feature>
<feature type="binding site" evidence="6">
    <location>
        <position position="316"/>
    </location>
    <ligand>
        <name>NAD(+)</name>
        <dbReference type="ChEBI" id="CHEBI:57540"/>
    </ligand>
</feature>
<dbReference type="GO" id="GO:0016620">
    <property type="term" value="F:oxidoreductase activity, acting on the aldehyde or oxo group of donors, NAD or NADP as acceptor"/>
    <property type="evidence" value="ECO:0007669"/>
    <property type="project" value="InterPro"/>
</dbReference>
<evidence type="ECO:0000256" key="8">
    <source>
        <dbReference type="RuleBase" id="RU000397"/>
    </source>
</evidence>
<dbReference type="Gene3D" id="3.40.50.720">
    <property type="entry name" value="NAD(P)-binding Rossmann-like Domain"/>
    <property type="match status" value="1"/>
</dbReference>
<dbReference type="PIRSF" id="PIRSF000149">
    <property type="entry name" value="GAP_DH"/>
    <property type="match status" value="1"/>
</dbReference>
<comment type="similarity">
    <text evidence="1 8">Belongs to the glyceraldehyde-3-phosphate dehydrogenase family.</text>
</comment>
<dbReference type="SUPFAM" id="SSF55347">
    <property type="entry name" value="Glyceraldehyde-3-phosphate dehydrogenase-like, C-terminal domain"/>
    <property type="match status" value="1"/>
</dbReference>
<evidence type="ECO:0000256" key="7">
    <source>
        <dbReference type="PIRSR" id="PIRSR000149-4"/>
    </source>
</evidence>
<dbReference type="Pfam" id="PF02800">
    <property type="entry name" value="Gp_dh_C"/>
    <property type="match status" value="1"/>
</dbReference>
<dbReference type="GO" id="GO:0051287">
    <property type="term" value="F:NAD binding"/>
    <property type="evidence" value="ECO:0007669"/>
    <property type="project" value="InterPro"/>
</dbReference>
<feature type="binding site" evidence="5">
    <location>
        <position position="234"/>
    </location>
    <ligand>
        <name>D-glyceraldehyde 3-phosphate</name>
        <dbReference type="ChEBI" id="CHEBI:59776"/>
    </ligand>
</feature>
<dbReference type="FunFam" id="3.40.50.720:FF:000001">
    <property type="entry name" value="Glyceraldehyde-3-phosphate dehydrogenase"/>
    <property type="match status" value="1"/>
</dbReference>
<dbReference type="GO" id="GO:0006006">
    <property type="term" value="P:glucose metabolic process"/>
    <property type="evidence" value="ECO:0007669"/>
    <property type="project" value="InterPro"/>
</dbReference>
<keyword evidence="6" id="KW-0520">NAD</keyword>
<dbReference type="PANTHER" id="PTHR43148">
    <property type="entry name" value="GLYCERALDEHYDE-3-PHOSPHATE DEHYDROGENASE 2"/>
    <property type="match status" value="1"/>
</dbReference>
<dbReference type="PROSITE" id="PS00071">
    <property type="entry name" value="GAPDH"/>
    <property type="match status" value="1"/>
</dbReference>
<dbReference type="InterPro" id="IPR020829">
    <property type="entry name" value="GlycerAld_3-P_DH_cat"/>
</dbReference>
<dbReference type="InterPro" id="IPR006424">
    <property type="entry name" value="Glyceraldehyde-3-P_DH_1"/>
</dbReference>
<dbReference type="SMART" id="SM00846">
    <property type="entry name" value="Gp_dh_N"/>
    <property type="match status" value="1"/>
</dbReference>
<dbReference type="CDD" id="cd18126">
    <property type="entry name" value="GAPDH_I_C"/>
    <property type="match status" value="1"/>
</dbReference>
<sequence length="336" mass="37018">MAVRVAVNGFGRIGRMIFRANLERQEPLEIVAVNDLGSPEELAYLLKHDSVHGTIPNEVSSDGEYLVIDGKKYRCCQVADPADAPWGELEVDIVLEASGRFRERHLAQKHIDAGAKKVIVGAPGKKMDATFVMGVNHEEYDPRNHHVVSNASCTTNCLAPVVRVLHDRFGIVHGLMTTVHAYTMDQRLLDSLHKDRRRARAAALSMIPTTTGAAVAVAEVIPELKGKLDGLAIRVPTPNVSIVDFVCTVEKETTVDEVNGALEEASQEFLKGILHVEKELLVSCDFNHSTYSSIVDAALTKVIDGRLVKVMSWYDNEFGYSNRMIDLALHIGKQLD</sequence>
<dbReference type="InterPro" id="IPR020830">
    <property type="entry name" value="GlycerAld_3-P_DH_AS"/>
</dbReference>
<evidence type="ECO:0000256" key="1">
    <source>
        <dbReference type="ARBA" id="ARBA00007406"/>
    </source>
</evidence>
<protein>
    <recommendedName>
        <fullName evidence="9">Glyceraldehyde-3-phosphate dehydrogenase</fullName>
        <ecNumber evidence="9">1.2.1.-</ecNumber>
    </recommendedName>
</protein>
<comment type="caution">
    <text evidence="11">The sequence shown here is derived from an EMBL/GenBank/DDBJ whole genome shotgun (WGS) entry which is preliminary data.</text>
</comment>
<organism evidence="11">
    <name type="scientific">Thermodesulforhabdus norvegica</name>
    <dbReference type="NCBI Taxonomy" id="39841"/>
    <lineage>
        <taxon>Bacteria</taxon>
        <taxon>Pseudomonadati</taxon>
        <taxon>Thermodesulfobacteriota</taxon>
        <taxon>Syntrophobacteria</taxon>
        <taxon>Syntrophobacterales</taxon>
        <taxon>Thermodesulforhabdaceae</taxon>
        <taxon>Thermodesulforhabdus</taxon>
    </lineage>
</organism>
<dbReference type="AlphaFoldDB" id="A0A7C1AXX9"/>
<evidence type="ECO:0000256" key="3">
    <source>
        <dbReference type="ARBA" id="ARBA00023002"/>
    </source>
</evidence>
<keyword evidence="6" id="KW-0547">Nucleotide-binding</keyword>
<feature type="active site" description="Nucleophile" evidence="4">
    <location>
        <position position="153"/>
    </location>
</feature>
<keyword evidence="3 9" id="KW-0560">Oxidoreductase</keyword>
<dbReference type="GO" id="GO:0050661">
    <property type="term" value="F:NADP binding"/>
    <property type="evidence" value="ECO:0007669"/>
    <property type="project" value="InterPro"/>
</dbReference>
<dbReference type="EC" id="1.2.1.-" evidence="9"/>
<evidence type="ECO:0000256" key="5">
    <source>
        <dbReference type="PIRSR" id="PIRSR000149-2"/>
    </source>
</evidence>
<dbReference type="InterPro" id="IPR036291">
    <property type="entry name" value="NAD(P)-bd_dom_sf"/>
</dbReference>
<evidence type="ECO:0000256" key="6">
    <source>
        <dbReference type="PIRSR" id="PIRSR000149-3"/>
    </source>
</evidence>
<dbReference type="Gene3D" id="3.30.360.10">
    <property type="entry name" value="Dihydrodipicolinate Reductase, domain 2"/>
    <property type="match status" value="1"/>
</dbReference>
<dbReference type="Pfam" id="PF00044">
    <property type="entry name" value="Gp_dh_N"/>
    <property type="match status" value="1"/>
</dbReference>
<feature type="binding site" evidence="6">
    <location>
        <position position="35"/>
    </location>
    <ligand>
        <name>NAD(+)</name>
        <dbReference type="ChEBI" id="CHEBI:57540"/>
    </ligand>
</feature>
<evidence type="ECO:0000256" key="9">
    <source>
        <dbReference type="RuleBase" id="RU361160"/>
    </source>
</evidence>
<evidence type="ECO:0000256" key="4">
    <source>
        <dbReference type="PIRSR" id="PIRSR000149-1"/>
    </source>
</evidence>
<dbReference type="SUPFAM" id="SSF51735">
    <property type="entry name" value="NAD(P)-binding Rossmann-fold domains"/>
    <property type="match status" value="1"/>
</dbReference>
<evidence type="ECO:0000313" key="11">
    <source>
        <dbReference type="EMBL" id="HDL89788.1"/>
    </source>
</evidence>
<feature type="binding site" evidence="5">
    <location>
        <position position="183"/>
    </location>
    <ligand>
        <name>D-glyceraldehyde 3-phosphate</name>
        <dbReference type="ChEBI" id="CHEBI:59776"/>
    </ligand>
</feature>
<evidence type="ECO:0000256" key="2">
    <source>
        <dbReference type="ARBA" id="ARBA00011881"/>
    </source>
</evidence>
<dbReference type="PRINTS" id="PR00078">
    <property type="entry name" value="G3PDHDRGNASE"/>
</dbReference>
<feature type="site" description="Activates thiol group during catalysis" evidence="7">
    <location>
        <position position="180"/>
    </location>
</feature>
<feature type="binding site" evidence="5">
    <location>
        <begin position="211"/>
        <end position="212"/>
    </location>
    <ligand>
        <name>D-glyceraldehyde 3-phosphate</name>
        <dbReference type="ChEBI" id="CHEBI:59776"/>
    </ligand>
</feature>